<dbReference type="InterPro" id="IPR023646">
    <property type="entry name" value="Prisomal_replication_PriB"/>
</dbReference>
<evidence type="ECO:0000313" key="5">
    <source>
        <dbReference type="EMBL" id="PWW45937.1"/>
    </source>
</evidence>
<evidence type="ECO:0000256" key="4">
    <source>
        <dbReference type="HAMAP-Rule" id="MF_00720"/>
    </source>
</evidence>
<keyword evidence="3 4" id="KW-0238">DNA-binding</keyword>
<evidence type="ECO:0000256" key="2">
    <source>
        <dbReference type="ARBA" id="ARBA00022705"/>
    </source>
</evidence>
<dbReference type="EMBL" id="QGUB01000005">
    <property type="protein sequence ID" value="PWW45937.1"/>
    <property type="molecule type" value="Genomic_DNA"/>
</dbReference>
<dbReference type="PROSITE" id="PS50935">
    <property type="entry name" value="SSB"/>
    <property type="match status" value="1"/>
</dbReference>
<dbReference type="HAMAP" id="MF_00720">
    <property type="entry name" value="PriB"/>
    <property type="match status" value="1"/>
</dbReference>
<evidence type="ECO:0000313" key="6">
    <source>
        <dbReference type="Proteomes" id="UP000246483"/>
    </source>
</evidence>
<accession>A0A317RAB7</accession>
<comment type="function">
    <text evidence="4">Involved in the restart of stalled replication forks, which reloads the replicative helicase on sites other than the origin of replication; the PriA-PriB pathway is the major replication restart pathway. During primosome assembly it facilitates complex formation between PriA and DnaT on DNA; stabilizes PriA on DNA. Stimulates the DNA unwinding activity of PriA helicase.</text>
</comment>
<keyword evidence="2 4" id="KW-0235">DNA replication</keyword>
<comment type="caution">
    <text evidence="5">The sequence shown here is derived from an EMBL/GenBank/DDBJ whole genome shotgun (WGS) entry which is preliminary data.</text>
</comment>
<dbReference type="PIRSF" id="PIRSF003135">
    <property type="entry name" value="Primosomal_n"/>
    <property type="match status" value="1"/>
</dbReference>
<dbReference type="InterPro" id="IPR000424">
    <property type="entry name" value="Primosome_PriB/ssb"/>
</dbReference>
<dbReference type="GO" id="GO:1990077">
    <property type="term" value="C:primosome complex"/>
    <property type="evidence" value="ECO:0007669"/>
    <property type="project" value="UniProtKB-UniRule"/>
</dbReference>
<dbReference type="Proteomes" id="UP000246483">
    <property type="component" value="Unassembled WGS sequence"/>
</dbReference>
<sequence length="96" mass="10529">MDNQLILKAAIAELQPLRYTPAGLPALDLRLEHASVQEEAGERRQVRLTARAIAFGALAERLARQAIGSTWALRGFIAAGRNGKGLVFHIQEIQQD</sequence>
<keyword evidence="1 4" id="KW-0639">Primosome</keyword>
<dbReference type="Gene3D" id="2.40.50.140">
    <property type="entry name" value="Nucleic acid-binding proteins"/>
    <property type="match status" value="1"/>
</dbReference>
<comment type="subunit">
    <text evidence="4">Homodimer. Interacts with PriA and DnaT. Component of the replication restart primosome. Primosome assembly occurs via a 'hand-off' mechanism. PriA binds to replication forks, subsequently PriB then DnaT bind; DnaT then displaces ssDNA to generate the helicase loading substrate.</text>
</comment>
<dbReference type="GO" id="GO:0006269">
    <property type="term" value="P:DNA replication, synthesis of primer"/>
    <property type="evidence" value="ECO:0007669"/>
    <property type="project" value="UniProtKB-KW"/>
</dbReference>
<organism evidence="5 6">
    <name type="scientific">Melaminivora alkalimesophila</name>
    <dbReference type="NCBI Taxonomy" id="1165852"/>
    <lineage>
        <taxon>Bacteria</taxon>
        <taxon>Pseudomonadati</taxon>
        <taxon>Pseudomonadota</taxon>
        <taxon>Betaproteobacteria</taxon>
        <taxon>Burkholderiales</taxon>
        <taxon>Comamonadaceae</taxon>
        <taxon>Melaminivora</taxon>
    </lineage>
</organism>
<dbReference type="Pfam" id="PF22657">
    <property type="entry name" value="SSB_1"/>
    <property type="match status" value="1"/>
</dbReference>
<dbReference type="RefSeq" id="WP_019372944.1">
    <property type="nucleotide sequence ID" value="NZ_ALEE01000138.1"/>
</dbReference>
<evidence type="ECO:0000256" key="3">
    <source>
        <dbReference type="ARBA" id="ARBA00023125"/>
    </source>
</evidence>
<dbReference type="SUPFAM" id="SSF50249">
    <property type="entry name" value="Nucleic acid-binding proteins"/>
    <property type="match status" value="1"/>
</dbReference>
<name>A0A317RAB7_9BURK</name>
<protein>
    <recommendedName>
        <fullName evidence="4">Replication restart protein PriB</fullName>
    </recommendedName>
</protein>
<dbReference type="GO" id="GO:0003697">
    <property type="term" value="F:single-stranded DNA binding"/>
    <property type="evidence" value="ECO:0007669"/>
    <property type="project" value="UniProtKB-UniRule"/>
</dbReference>
<reference evidence="5 6" key="1">
    <citation type="submission" date="2018-05" db="EMBL/GenBank/DDBJ databases">
        <title>Genomic Encyclopedia of Type Strains, Phase IV (KMG-IV): sequencing the most valuable type-strain genomes for metagenomic binning, comparative biology and taxonomic classification.</title>
        <authorList>
            <person name="Goeker M."/>
        </authorList>
    </citation>
    <scope>NUCLEOTIDE SEQUENCE [LARGE SCALE GENOMIC DNA]</scope>
    <source>
        <strain evidence="5 6">DSM 26006</strain>
    </source>
</reference>
<dbReference type="NCBIfam" id="TIGR04418">
    <property type="entry name" value="PriB_gamma"/>
    <property type="match status" value="1"/>
</dbReference>
<comment type="similarity">
    <text evidence="4">Belongs to the PriB family.</text>
</comment>
<gene>
    <name evidence="4" type="primary">priB</name>
    <name evidence="5" type="ORF">DFR36_105141</name>
</gene>
<dbReference type="InterPro" id="IPR012340">
    <property type="entry name" value="NA-bd_OB-fold"/>
</dbReference>
<keyword evidence="6" id="KW-1185">Reference proteome</keyword>
<proteinExistence type="inferred from homology"/>
<dbReference type="AlphaFoldDB" id="A0A317RAB7"/>
<evidence type="ECO:0000256" key="1">
    <source>
        <dbReference type="ARBA" id="ARBA00022515"/>
    </source>
</evidence>
<dbReference type="OrthoDB" id="5296916at2"/>